<dbReference type="EMBL" id="CAJNOE010001211">
    <property type="protein sequence ID" value="CAF1401282.1"/>
    <property type="molecule type" value="Genomic_DNA"/>
</dbReference>
<sequence>MRHFFTFTLFFYGGKKNYLGHSKIDHDQIYVYSDLSTGGFGSNNCLNDYNPTRGSSGWNETWIQNTCILYNSSVPYNIENCNTANLFVPYLASNKIFIPAGTQVAFICNVNGSSTRLNLKQWQAYGLDIGTTIDTTPTIQTIIEWGRKMLQNTI</sequence>
<proteinExistence type="predicted"/>
<dbReference type="Proteomes" id="UP000663860">
    <property type="component" value="Unassembled WGS sequence"/>
</dbReference>
<dbReference type="AlphaFoldDB" id="A0A815L165"/>
<reference evidence="1" key="1">
    <citation type="submission" date="2021-02" db="EMBL/GenBank/DDBJ databases">
        <authorList>
            <person name="Nowell W R."/>
        </authorList>
    </citation>
    <scope>NUCLEOTIDE SEQUENCE</scope>
</reference>
<gene>
    <name evidence="1" type="ORF">IZO911_LOCUS39508</name>
</gene>
<organism evidence="1 2">
    <name type="scientific">Adineta steineri</name>
    <dbReference type="NCBI Taxonomy" id="433720"/>
    <lineage>
        <taxon>Eukaryota</taxon>
        <taxon>Metazoa</taxon>
        <taxon>Spiralia</taxon>
        <taxon>Gnathifera</taxon>
        <taxon>Rotifera</taxon>
        <taxon>Eurotatoria</taxon>
        <taxon>Bdelloidea</taxon>
        <taxon>Adinetida</taxon>
        <taxon>Adinetidae</taxon>
        <taxon>Adineta</taxon>
    </lineage>
</organism>
<name>A0A815L165_9BILA</name>
<evidence type="ECO:0000313" key="1">
    <source>
        <dbReference type="EMBL" id="CAF1401282.1"/>
    </source>
</evidence>
<evidence type="ECO:0000313" key="2">
    <source>
        <dbReference type="Proteomes" id="UP000663860"/>
    </source>
</evidence>
<comment type="caution">
    <text evidence="1">The sequence shown here is derived from an EMBL/GenBank/DDBJ whole genome shotgun (WGS) entry which is preliminary data.</text>
</comment>
<protein>
    <submittedName>
        <fullName evidence="1">Uncharacterized protein</fullName>
    </submittedName>
</protein>
<accession>A0A815L165</accession>